<dbReference type="EMBL" id="ML769799">
    <property type="protein sequence ID" value="KAE9387461.1"/>
    <property type="molecule type" value="Genomic_DNA"/>
</dbReference>
<proteinExistence type="predicted"/>
<evidence type="ECO:0000313" key="2">
    <source>
        <dbReference type="Proteomes" id="UP000799118"/>
    </source>
</evidence>
<accession>A0A6A4GP01</accession>
<feature type="non-terminal residue" evidence="1">
    <location>
        <position position="1"/>
    </location>
</feature>
<dbReference type="Proteomes" id="UP000799118">
    <property type="component" value="Unassembled WGS sequence"/>
</dbReference>
<keyword evidence="2" id="KW-1185">Reference proteome</keyword>
<dbReference type="OrthoDB" id="3261690at2759"/>
<organism evidence="1 2">
    <name type="scientific">Gymnopus androsaceus JB14</name>
    <dbReference type="NCBI Taxonomy" id="1447944"/>
    <lineage>
        <taxon>Eukaryota</taxon>
        <taxon>Fungi</taxon>
        <taxon>Dikarya</taxon>
        <taxon>Basidiomycota</taxon>
        <taxon>Agaricomycotina</taxon>
        <taxon>Agaricomycetes</taxon>
        <taxon>Agaricomycetidae</taxon>
        <taxon>Agaricales</taxon>
        <taxon>Marasmiineae</taxon>
        <taxon>Omphalotaceae</taxon>
        <taxon>Gymnopus</taxon>
    </lineage>
</organism>
<protein>
    <submittedName>
        <fullName evidence="1">Uncharacterized protein</fullName>
    </submittedName>
</protein>
<reference evidence="1" key="1">
    <citation type="journal article" date="2019" name="Environ. Microbiol.">
        <title>Fungal ecological strategies reflected in gene transcription - a case study of two litter decomposers.</title>
        <authorList>
            <person name="Barbi F."/>
            <person name="Kohler A."/>
            <person name="Barry K."/>
            <person name="Baskaran P."/>
            <person name="Daum C."/>
            <person name="Fauchery L."/>
            <person name="Ihrmark K."/>
            <person name="Kuo A."/>
            <person name="LaButti K."/>
            <person name="Lipzen A."/>
            <person name="Morin E."/>
            <person name="Grigoriev I.V."/>
            <person name="Henrissat B."/>
            <person name="Lindahl B."/>
            <person name="Martin F."/>
        </authorList>
    </citation>
    <scope>NUCLEOTIDE SEQUENCE</scope>
    <source>
        <strain evidence="1">JB14</strain>
    </source>
</reference>
<sequence length="301" mass="33482">GHMSYQTKILPSYLVAEIANQIRANLAKGGVVWAKNFFFTHTVTGLRHNTQHTMDPQEALVSLEEFLSSVNLSLDATECGQWWIDVGLEVSPEEQMCLQWRTSSHSHLVQEILGISNEDANCITTLGGSKYSRDVASLLMAVSGCRIEPGSQAMGEYQAAYFQLYTTDKAITCNPEGGYHGKAITTALAMGPRQPPPFIEGLLKLFTSAMDRNASNARVEVRVPLHHATDVLTRLDLNVLRNSLLTFRRSDWWNFKVLRVEAINRVLIQQRSGPSSLRVKPDALHLTAACVWLLNGLHARP</sequence>
<gene>
    <name evidence="1" type="ORF">BT96DRAFT_770589</name>
</gene>
<feature type="non-terminal residue" evidence="1">
    <location>
        <position position="301"/>
    </location>
</feature>
<name>A0A6A4GP01_9AGAR</name>
<evidence type="ECO:0000313" key="1">
    <source>
        <dbReference type="EMBL" id="KAE9387461.1"/>
    </source>
</evidence>
<dbReference type="AlphaFoldDB" id="A0A6A4GP01"/>